<protein>
    <submittedName>
        <fullName evidence="1">Uncharacterized protein</fullName>
    </submittedName>
</protein>
<dbReference type="Proteomes" id="UP001419268">
    <property type="component" value="Unassembled WGS sequence"/>
</dbReference>
<dbReference type="AlphaFoldDB" id="A0AAP0IMC1"/>
<sequence>MESSDEDHLGAKMKKDVRRANRTGVTIEVLDYYQHFPFRNLEVPDCCFHI</sequence>
<gene>
    <name evidence="1" type="ORF">Scep_016254</name>
</gene>
<comment type="caution">
    <text evidence="1">The sequence shown here is derived from an EMBL/GenBank/DDBJ whole genome shotgun (WGS) entry which is preliminary data.</text>
</comment>
<organism evidence="1 2">
    <name type="scientific">Stephania cephalantha</name>
    <dbReference type="NCBI Taxonomy" id="152367"/>
    <lineage>
        <taxon>Eukaryota</taxon>
        <taxon>Viridiplantae</taxon>
        <taxon>Streptophyta</taxon>
        <taxon>Embryophyta</taxon>
        <taxon>Tracheophyta</taxon>
        <taxon>Spermatophyta</taxon>
        <taxon>Magnoliopsida</taxon>
        <taxon>Ranunculales</taxon>
        <taxon>Menispermaceae</taxon>
        <taxon>Menispermoideae</taxon>
        <taxon>Cissampelideae</taxon>
        <taxon>Stephania</taxon>
    </lineage>
</organism>
<accession>A0AAP0IMC1</accession>
<dbReference type="EMBL" id="JBBNAG010000007">
    <property type="protein sequence ID" value="KAK9118161.1"/>
    <property type="molecule type" value="Genomic_DNA"/>
</dbReference>
<reference evidence="1 2" key="1">
    <citation type="submission" date="2024-01" db="EMBL/GenBank/DDBJ databases">
        <title>Genome assemblies of Stephania.</title>
        <authorList>
            <person name="Yang L."/>
        </authorList>
    </citation>
    <scope>NUCLEOTIDE SEQUENCE [LARGE SCALE GENOMIC DNA]</scope>
    <source>
        <strain evidence="1">JXDWG</strain>
        <tissue evidence="1">Leaf</tissue>
    </source>
</reference>
<evidence type="ECO:0000313" key="1">
    <source>
        <dbReference type="EMBL" id="KAK9118161.1"/>
    </source>
</evidence>
<name>A0AAP0IMC1_9MAGN</name>
<keyword evidence="2" id="KW-1185">Reference proteome</keyword>
<evidence type="ECO:0000313" key="2">
    <source>
        <dbReference type="Proteomes" id="UP001419268"/>
    </source>
</evidence>
<proteinExistence type="predicted"/>